<accession>A0A485PXW7</accession>
<feature type="compositionally biased region" description="Polar residues" evidence="1">
    <location>
        <begin position="76"/>
        <end position="93"/>
    </location>
</feature>
<feature type="region of interest" description="Disordered" evidence="1">
    <location>
        <begin position="68"/>
        <end position="93"/>
    </location>
</feature>
<evidence type="ECO:0000313" key="3">
    <source>
        <dbReference type="Proteomes" id="UP000386466"/>
    </source>
</evidence>
<organism evidence="2 3">
    <name type="scientific">Lynx pardinus</name>
    <name type="common">Iberian lynx</name>
    <name type="synonym">Felis pardina</name>
    <dbReference type="NCBI Taxonomy" id="191816"/>
    <lineage>
        <taxon>Eukaryota</taxon>
        <taxon>Metazoa</taxon>
        <taxon>Chordata</taxon>
        <taxon>Craniata</taxon>
        <taxon>Vertebrata</taxon>
        <taxon>Euteleostomi</taxon>
        <taxon>Mammalia</taxon>
        <taxon>Eutheria</taxon>
        <taxon>Laurasiatheria</taxon>
        <taxon>Carnivora</taxon>
        <taxon>Feliformia</taxon>
        <taxon>Felidae</taxon>
        <taxon>Felinae</taxon>
        <taxon>Lynx</taxon>
    </lineage>
</organism>
<protein>
    <submittedName>
        <fullName evidence="2">Uncharacterized protein</fullName>
    </submittedName>
</protein>
<dbReference type="Proteomes" id="UP000386466">
    <property type="component" value="Unassembled WGS sequence"/>
</dbReference>
<gene>
    <name evidence="2" type="ORF">LYPA_23C003615</name>
</gene>
<evidence type="ECO:0000313" key="2">
    <source>
        <dbReference type="EMBL" id="VFV47512.1"/>
    </source>
</evidence>
<keyword evidence="3" id="KW-1185">Reference proteome</keyword>
<dbReference type="AlphaFoldDB" id="A0A485PXW7"/>
<name>A0A485PXW7_LYNPA</name>
<reference evidence="2 3" key="1">
    <citation type="submission" date="2019-01" db="EMBL/GenBank/DDBJ databases">
        <authorList>
            <person name="Alioto T."/>
            <person name="Alioto T."/>
        </authorList>
    </citation>
    <scope>NUCLEOTIDE SEQUENCE [LARGE SCALE GENOMIC DNA]</scope>
</reference>
<evidence type="ECO:0000256" key="1">
    <source>
        <dbReference type="SAM" id="MobiDB-lite"/>
    </source>
</evidence>
<sequence length="93" mass="10826">MACVAPELHGRRPALFKFSFKISFRVTSVHLKCLFKKINKWLKTDFSARGKNYYLTISLMKTEVKYQPAPDKQHTKPSITLSRTEQNTLTDFT</sequence>
<proteinExistence type="predicted"/>
<dbReference type="EMBL" id="CAAGRJ010040871">
    <property type="protein sequence ID" value="VFV47512.1"/>
    <property type="molecule type" value="Genomic_DNA"/>
</dbReference>